<dbReference type="RefSeq" id="WP_247029848.1">
    <property type="nucleotide sequence ID" value="NZ_JALKCH010000008.1"/>
</dbReference>
<keyword evidence="2" id="KW-0472">Membrane</keyword>
<name>A0ABT0DDA2_9HYPH</name>
<evidence type="ECO:0000313" key="5">
    <source>
        <dbReference type="Proteomes" id="UP001203284"/>
    </source>
</evidence>
<dbReference type="EMBL" id="JALKCH010000008">
    <property type="protein sequence ID" value="MCK0197953.1"/>
    <property type="molecule type" value="Genomic_DNA"/>
</dbReference>
<organism evidence="4 5">
    <name type="scientific">Ancylobacter crimeensis</name>
    <dbReference type="NCBI Taxonomy" id="2579147"/>
    <lineage>
        <taxon>Bacteria</taxon>
        <taxon>Pseudomonadati</taxon>
        <taxon>Pseudomonadota</taxon>
        <taxon>Alphaproteobacteria</taxon>
        <taxon>Hyphomicrobiales</taxon>
        <taxon>Xanthobacteraceae</taxon>
        <taxon>Ancylobacter</taxon>
    </lineage>
</organism>
<feature type="transmembrane region" description="Helical" evidence="2">
    <location>
        <begin position="200"/>
        <end position="224"/>
    </location>
</feature>
<feature type="signal peptide" evidence="3">
    <location>
        <begin position="1"/>
        <end position="25"/>
    </location>
</feature>
<evidence type="ECO:0000313" key="4">
    <source>
        <dbReference type="EMBL" id="MCK0197953.1"/>
    </source>
</evidence>
<dbReference type="Proteomes" id="UP001203284">
    <property type="component" value="Unassembled WGS sequence"/>
</dbReference>
<accession>A0ABT0DDA2</accession>
<proteinExistence type="predicted"/>
<comment type="caution">
    <text evidence="4">The sequence shown here is derived from an EMBL/GenBank/DDBJ whole genome shotgun (WGS) entry which is preliminary data.</text>
</comment>
<feature type="region of interest" description="Disordered" evidence="1">
    <location>
        <begin position="28"/>
        <end position="48"/>
    </location>
</feature>
<keyword evidence="5" id="KW-1185">Reference proteome</keyword>
<reference evidence="4 5" key="1">
    <citation type="submission" date="2022-04" db="EMBL/GenBank/DDBJ databases">
        <authorList>
            <person name="Grouzdev D.S."/>
            <person name="Pantiukh K.S."/>
            <person name="Krutkina M.S."/>
        </authorList>
    </citation>
    <scope>NUCLEOTIDE SEQUENCE [LARGE SCALE GENOMIC DNA]</scope>
    <source>
        <strain evidence="4 5">6x-1</strain>
    </source>
</reference>
<evidence type="ECO:0000256" key="3">
    <source>
        <dbReference type="SAM" id="SignalP"/>
    </source>
</evidence>
<protein>
    <submittedName>
        <fullName evidence="4">Nonribosomal peptide synthetase MxaA</fullName>
    </submittedName>
</protein>
<keyword evidence="3" id="KW-0732">Signal</keyword>
<evidence type="ECO:0000256" key="1">
    <source>
        <dbReference type="SAM" id="MobiDB-lite"/>
    </source>
</evidence>
<keyword evidence="2" id="KW-0812">Transmembrane</keyword>
<gene>
    <name evidence="4" type="ORF">MWN34_13650</name>
</gene>
<keyword evidence="2" id="KW-1133">Transmembrane helix</keyword>
<sequence>MRARLSPLLAAGLLLALAIAAPAQAQVNTQSEEQERTQGAGAGDTANAPVLPAGGPFRALDLYPPRNFGYLLGDAIRHEIEIALDPAYHIEPASLPRARALTYWLNLQNVRLEDLGIREGTRRYRLWLDYQTFYAPLEPKRLEIPALTLTASDGIRSTDAKVPAWSFVMTPLREVAGSASGEALRLRSDIAPANVPTRRLVTATIGAAGVALLALAALAAQFGWGPFRRMRARPFAAALRAIRRAGPELDSSSTSSDSPVYRDALLALHRALDATAGRRVLAEDLPGFLDDHPDYRPAAPELETLFAASRRLFFAADAGSAGTLLAPKAVPGLARRLSAIERTAA</sequence>
<evidence type="ECO:0000256" key="2">
    <source>
        <dbReference type="SAM" id="Phobius"/>
    </source>
</evidence>
<feature type="chain" id="PRO_5045169452" evidence="3">
    <location>
        <begin position="26"/>
        <end position="345"/>
    </location>
</feature>